<keyword evidence="1 10" id="KW-1003">Cell membrane</keyword>
<dbReference type="KEGG" id="dal:Dalk_3131"/>
<keyword evidence="6 10" id="KW-0573">Peptidoglycan synthesis</keyword>
<feature type="binding site" evidence="10">
    <location>
        <position position="198"/>
    </location>
    <ligand>
        <name>UDP-N-acetyl-alpha-D-glucosamine</name>
        <dbReference type="ChEBI" id="CHEBI:57705"/>
    </ligand>
</feature>
<comment type="caution">
    <text evidence="10">Lacks conserved residue(s) required for the propagation of feature annotation.</text>
</comment>
<keyword evidence="7 10" id="KW-0472">Membrane</keyword>
<evidence type="ECO:0000256" key="4">
    <source>
        <dbReference type="ARBA" id="ARBA00022679"/>
    </source>
</evidence>
<comment type="pathway">
    <text evidence="10">Cell wall biogenesis; peptidoglycan biosynthesis.</text>
</comment>
<keyword evidence="4 10" id="KW-0808">Transferase</keyword>
<organism evidence="13 14">
    <name type="scientific">Desulfatibacillum aliphaticivorans</name>
    <dbReference type="NCBI Taxonomy" id="218208"/>
    <lineage>
        <taxon>Bacteria</taxon>
        <taxon>Pseudomonadati</taxon>
        <taxon>Thermodesulfobacteriota</taxon>
        <taxon>Desulfobacteria</taxon>
        <taxon>Desulfobacterales</taxon>
        <taxon>Desulfatibacillaceae</taxon>
        <taxon>Desulfatibacillum</taxon>
    </lineage>
</organism>
<feature type="domain" description="Glycosyl transferase family 28 C-terminal" evidence="12">
    <location>
        <begin position="191"/>
        <end position="354"/>
    </location>
</feature>
<dbReference type="Gene3D" id="3.40.50.2000">
    <property type="entry name" value="Glycogen Phosphorylase B"/>
    <property type="match status" value="2"/>
</dbReference>
<dbReference type="RefSeq" id="WP_015947881.1">
    <property type="nucleotide sequence ID" value="NC_011768.1"/>
</dbReference>
<evidence type="ECO:0000256" key="5">
    <source>
        <dbReference type="ARBA" id="ARBA00022960"/>
    </source>
</evidence>
<evidence type="ECO:0000256" key="3">
    <source>
        <dbReference type="ARBA" id="ARBA00022676"/>
    </source>
</evidence>
<feature type="domain" description="Glycosyltransferase family 28 N-terminal" evidence="11">
    <location>
        <begin position="9"/>
        <end position="148"/>
    </location>
</feature>
<dbReference type="NCBIfam" id="TIGR01133">
    <property type="entry name" value="murG"/>
    <property type="match status" value="1"/>
</dbReference>
<evidence type="ECO:0000256" key="1">
    <source>
        <dbReference type="ARBA" id="ARBA00022475"/>
    </source>
</evidence>
<dbReference type="HAMAP" id="MF_00033">
    <property type="entry name" value="MurG"/>
    <property type="match status" value="1"/>
</dbReference>
<evidence type="ECO:0000259" key="12">
    <source>
        <dbReference type="Pfam" id="PF04101"/>
    </source>
</evidence>
<dbReference type="AlphaFoldDB" id="B8FBR8"/>
<feature type="binding site" evidence="10">
    <location>
        <position position="297"/>
    </location>
    <ligand>
        <name>UDP-N-acetyl-alpha-D-glucosamine</name>
        <dbReference type="ChEBI" id="CHEBI:57705"/>
    </ligand>
</feature>
<keyword evidence="3 10" id="KW-0328">Glycosyltransferase</keyword>
<dbReference type="EMBL" id="CP001322">
    <property type="protein sequence ID" value="ACL04821.1"/>
    <property type="molecule type" value="Genomic_DNA"/>
</dbReference>
<evidence type="ECO:0000256" key="10">
    <source>
        <dbReference type="HAMAP-Rule" id="MF_00033"/>
    </source>
</evidence>
<comment type="subcellular location">
    <subcellularLocation>
        <location evidence="10">Cell inner membrane</location>
        <topology evidence="10">Peripheral membrane protein</topology>
        <orientation evidence="10">Cytoplasmic side</orientation>
    </subcellularLocation>
</comment>
<dbReference type="CAZy" id="GT28">
    <property type="family name" value="Glycosyltransferase Family 28"/>
</dbReference>
<dbReference type="Pfam" id="PF04101">
    <property type="entry name" value="Glyco_tran_28_C"/>
    <property type="match status" value="1"/>
</dbReference>
<comment type="function">
    <text evidence="10">Cell wall formation. Catalyzes the transfer of a GlcNAc subunit on undecaprenyl-pyrophosphoryl-MurNAc-pentapeptide (lipid intermediate I) to form undecaprenyl-pyrophosphoryl-MurNAc-(pentapeptide)GlcNAc (lipid intermediate II).</text>
</comment>
<keyword evidence="5 10" id="KW-0133">Cell shape</keyword>
<keyword evidence="10" id="KW-0997">Cell inner membrane</keyword>
<dbReference type="GO" id="GO:0005975">
    <property type="term" value="P:carbohydrate metabolic process"/>
    <property type="evidence" value="ECO:0007669"/>
    <property type="project" value="InterPro"/>
</dbReference>
<proteinExistence type="inferred from homology"/>
<dbReference type="Proteomes" id="UP000000739">
    <property type="component" value="Chromosome"/>
</dbReference>
<dbReference type="GO" id="GO:0051301">
    <property type="term" value="P:cell division"/>
    <property type="evidence" value="ECO:0007669"/>
    <property type="project" value="UniProtKB-KW"/>
</dbReference>
<sequence length="380" mass="40843">MKNDSALRIIIAGGGTGGHLYPGIAVAEALKSLVPNADILFVGSQKPFEKQAVDKAGYTHKAISVEGLKGRGLLLKVRSLFKLAASMITALALIIRFRPAMILGVGGYASAPCMLAGLMLFKKTGIQEQNLMPGMVNRWLGKVAGRAYVSFEKSTEYFKPGKAKVFGNPIRGSLLEEAAQAGPEATEKPFTVLVLGGSQGAHAINQAVIESLGELQNPEEIGFIHQTGQQDLETTQKAYRNWNGPSDVRAFFHDMGAQYKKADLVVCRAGASTVAEVTALGKACIFIPFPFAADNHQEYNARALEDVRAAEVILEDVLTGTLLAERIAFYKDHKARLKEMETAAKSLGKPRAAADIAEDVLTWLNIQPQPAMNAGESHVP</sequence>
<evidence type="ECO:0000256" key="6">
    <source>
        <dbReference type="ARBA" id="ARBA00022984"/>
    </source>
</evidence>
<evidence type="ECO:0000256" key="7">
    <source>
        <dbReference type="ARBA" id="ARBA00023136"/>
    </source>
</evidence>
<evidence type="ECO:0000313" key="13">
    <source>
        <dbReference type="EMBL" id="ACL04821.1"/>
    </source>
</evidence>
<evidence type="ECO:0000256" key="2">
    <source>
        <dbReference type="ARBA" id="ARBA00022618"/>
    </source>
</evidence>
<comment type="catalytic activity">
    <reaction evidence="10">
        <text>di-trans,octa-cis-undecaprenyl diphospho-N-acetyl-alpha-D-muramoyl-L-alanyl-D-glutamyl-meso-2,6-diaminopimeloyl-D-alanyl-D-alanine + UDP-N-acetyl-alpha-D-glucosamine = di-trans,octa-cis-undecaprenyl diphospho-[N-acetyl-alpha-D-glucosaminyl-(1-&gt;4)]-N-acetyl-alpha-D-muramoyl-L-alanyl-D-glutamyl-meso-2,6-diaminopimeloyl-D-alanyl-D-alanine + UDP + H(+)</text>
        <dbReference type="Rhea" id="RHEA:31227"/>
        <dbReference type="ChEBI" id="CHEBI:15378"/>
        <dbReference type="ChEBI" id="CHEBI:57705"/>
        <dbReference type="ChEBI" id="CHEBI:58223"/>
        <dbReference type="ChEBI" id="CHEBI:61387"/>
        <dbReference type="ChEBI" id="CHEBI:61388"/>
        <dbReference type="EC" id="2.4.1.227"/>
    </reaction>
</comment>
<comment type="similarity">
    <text evidence="10">Belongs to the glycosyltransferase 28 family. MurG subfamily.</text>
</comment>
<dbReference type="EC" id="2.4.1.227" evidence="10"/>
<dbReference type="GO" id="GO:0008360">
    <property type="term" value="P:regulation of cell shape"/>
    <property type="evidence" value="ECO:0007669"/>
    <property type="project" value="UniProtKB-KW"/>
</dbReference>
<dbReference type="GO" id="GO:0005886">
    <property type="term" value="C:plasma membrane"/>
    <property type="evidence" value="ECO:0007669"/>
    <property type="project" value="UniProtKB-SubCell"/>
</dbReference>
<reference evidence="13 14" key="1">
    <citation type="journal article" date="2012" name="Environ. Microbiol.">
        <title>The genome sequence of Desulfatibacillum alkenivorans AK-01: a blueprint for anaerobic alkane oxidation.</title>
        <authorList>
            <person name="Callaghan A.V."/>
            <person name="Morris B.E."/>
            <person name="Pereira I.A."/>
            <person name="McInerney M.J."/>
            <person name="Austin R.N."/>
            <person name="Groves J.T."/>
            <person name="Kukor J.J."/>
            <person name="Suflita J.M."/>
            <person name="Young L.Y."/>
            <person name="Zylstra G.J."/>
            <person name="Wawrik B."/>
        </authorList>
    </citation>
    <scope>NUCLEOTIDE SEQUENCE [LARGE SCALE GENOMIC DNA]</scope>
    <source>
        <strain evidence="13 14">AK-01</strain>
    </source>
</reference>
<name>B8FBR8_DESAL</name>
<evidence type="ECO:0000256" key="9">
    <source>
        <dbReference type="ARBA" id="ARBA00023316"/>
    </source>
</evidence>
<evidence type="ECO:0000259" key="11">
    <source>
        <dbReference type="Pfam" id="PF03033"/>
    </source>
</evidence>
<dbReference type="InterPro" id="IPR007235">
    <property type="entry name" value="Glyco_trans_28_C"/>
</dbReference>
<dbReference type="GO" id="GO:0009252">
    <property type="term" value="P:peptidoglycan biosynthetic process"/>
    <property type="evidence" value="ECO:0007669"/>
    <property type="project" value="UniProtKB-UniRule"/>
</dbReference>
<keyword evidence="9 10" id="KW-0961">Cell wall biogenesis/degradation</keyword>
<feature type="binding site" evidence="10">
    <location>
        <position position="130"/>
    </location>
    <ligand>
        <name>UDP-N-acetyl-alpha-D-glucosamine</name>
        <dbReference type="ChEBI" id="CHEBI:57705"/>
    </ligand>
</feature>
<keyword evidence="8 10" id="KW-0131">Cell cycle</keyword>
<dbReference type="Pfam" id="PF03033">
    <property type="entry name" value="Glyco_transf_28"/>
    <property type="match status" value="1"/>
</dbReference>
<dbReference type="GO" id="GO:0050511">
    <property type="term" value="F:undecaprenyldiphospho-muramoylpentapeptide beta-N-acetylglucosaminyltransferase activity"/>
    <property type="evidence" value="ECO:0007669"/>
    <property type="project" value="UniProtKB-UniRule"/>
</dbReference>
<keyword evidence="14" id="KW-1185">Reference proteome</keyword>
<dbReference type="GO" id="GO:0071555">
    <property type="term" value="P:cell wall organization"/>
    <property type="evidence" value="ECO:0007669"/>
    <property type="project" value="UniProtKB-KW"/>
</dbReference>
<dbReference type="eggNOG" id="COG0707">
    <property type="taxonomic scope" value="Bacteria"/>
</dbReference>
<accession>B8FBR8</accession>
<dbReference type="UniPathway" id="UPA00219"/>
<dbReference type="PANTHER" id="PTHR21015">
    <property type="entry name" value="UDP-N-ACETYLGLUCOSAMINE--N-ACETYLMURAMYL-(PENTAPEPTIDE) PYROPHOSPHORYL-UNDECAPRENOL N-ACETYLGLUCOSAMINE TRANSFERASE 1"/>
    <property type="match status" value="1"/>
</dbReference>
<dbReference type="HOGENOM" id="CLU_037404_2_1_7"/>
<dbReference type="SUPFAM" id="SSF53756">
    <property type="entry name" value="UDP-Glycosyltransferase/glycogen phosphorylase"/>
    <property type="match status" value="1"/>
</dbReference>
<keyword evidence="2 10" id="KW-0132">Cell division</keyword>
<protein>
    <recommendedName>
        <fullName evidence="10">UDP-N-acetylglucosamine--N-acetylmuramyl-(pentapeptide) pyrophosphoryl-undecaprenol N-acetylglucosamine transferase</fullName>
        <ecNumber evidence="10">2.4.1.227</ecNumber>
    </recommendedName>
    <alternativeName>
        <fullName evidence="10">Undecaprenyl-PP-MurNAc-pentapeptide-UDPGlcNAc GlcNAc transferase</fullName>
    </alternativeName>
</protein>
<evidence type="ECO:0000256" key="8">
    <source>
        <dbReference type="ARBA" id="ARBA00023306"/>
    </source>
</evidence>
<dbReference type="InterPro" id="IPR006009">
    <property type="entry name" value="GlcNAc_MurG"/>
</dbReference>
<dbReference type="PANTHER" id="PTHR21015:SF22">
    <property type="entry name" value="GLYCOSYLTRANSFERASE"/>
    <property type="match status" value="1"/>
</dbReference>
<gene>
    <name evidence="10" type="primary">murG</name>
    <name evidence="13" type="ordered locus">Dalk_3131</name>
</gene>
<dbReference type="InterPro" id="IPR004276">
    <property type="entry name" value="GlycoTrans_28_N"/>
</dbReference>
<dbReference type="CDD" id="cd03785">
    <property type="entry name" value="GT28_MurG"/>
    <property type="match status" value="1"/>
</dbReference>
<feature type="binding site" evidence="10">
    <location>
        <position position="171"/>
    </location>
    <ligand>
        <name>UDP-N-acetyl-alpha-D-glucosamine</name>
        <dbReference type="ChEBI" id="CHEBI:57705"/>
    </ligand>
</feature>
<evidence type="ECO:0000313" key="14">
    <source>
        <dbReference type="Proteomes" id="UP000000739"/>
    </source>
</evidence>
<feature type="binding site" evidence="10">
    <location>
        <begin position="16"/>
        <end position="18"/>
    </location>
    <ligand>
        <name>UDP-N-acetyl-alpha-D-glucosamine</name>
        <dbReference type="ChEBI" id="CHEBI:57705"/>
    </ligand>
</feature>
<dbReference type="GO" id="GO:0051991">
    <property type="term" value="F:UDP-N-acetyl-D-glucosamine:N-acetylmuramoyl-L-alanyl-D-glutamyl-meso-2,6-diaminopimelyl-D-alanyl-D-alanine-diphosphoundecaprenol 4-beta-N-acetylglucosaminlytransferase activity"/>
    <property type="evidence" value="ECO:0007669"/>
    <property type="project" value="RHEA"/>
</dbReference>